<dbReference type="PANTHER" id="PTHR46889:SF4">
    <property type="entry name" value="TRANSPOSASE INSO FOR INSERTION SEQUENCE ELEMENT IS911B-RELATED"/>
    <property type="match status" value="1"/>
</dbReference>
<dbReference type="AlphaFoldDB" id="A0A7V7KSJ3"/>
<dbReference type="EMBL" id="CP033041">
    <property type="protein sequence ID" value="AYM71905.1"/>
    <property type="molecule type" value="Genomic_DNA"/>
</dbReference>
<evidence type="ECO:0000313" key="5">
    <source>
        <dbReference type="Proteomes" id="UP000448762"/>
    </source>
</evidence>
<organism evidence="3 5">
    <name type="scientific">Enterococcus faecium</name>
    <name type="common">Streptococcus faecium</name>
    <dbReference type="NCBI Taxonomy" id="1352"/>
    <lineage>
        <taxon>Bacteria</taxon>
        <taxon>Bacillati</taxon>
        <taxon>Bacillota</taxon>
        <taxon>Bacilli</taxon>
        <taxon>Lactobacillales</taxon>
        <taxon>Enterococcaceae</taxon>
        <taxon>Enterococcus</taxon>
    </lineage>
</organism>
<dbReference type="Gene3D" id="3.30.420.10">
    <property type="entry name" value="Ribonuclease H-like superfamily/Ribonuclease H"/>
    <property type="match status" value="1"/>
</dbReference>
<dbReference type="PANTHER" id="PTHR46889">
    <property type="entry name" value="TRANSPOSASE INSF FOR INSERTION SEQUENCE IS3B-RELATED"/>
    <property type="match status" value="1"/>
</dbReference>
<reference evidence="3 5" key="1">
    <citation type="submission" date="2018-07" db="EMBL/GenBank/DDBJ databases">
        <title>High quality draft genome sequencing of Enterococcus faecium exhibiting probiotic potential isolated from mucus of freshwater fish.</title>
        <authorList>
            <person name="El-Jeni R."/>
            <person name="Ghedira K."/>
            <person name="Abdelhak S."/>
            <person name="El-Bour M."/>
            <person name="Bouhaouala-Zahar B."/>
        </authorList>
    </citation>
    <scope>NUCLEOTIDE SEQUENCE [LARGE SCALE GENOMIC DNA]</scope>
    <source>
        <strain evidence="3 5">R.A73</strain>
    </source>
</reference>
<accession>A0A7V7KSJ3</accession>
<name>A0A7V7KSJ3_ENTFC</name>
<dbReference type="Proteomes" id="UP000275747">
    <property type="component" value="Chromosome"/>
</dbReference>
<evidence type="ECO:0000313" key="3">
    <source>
        <dbReference type="EMBL" id="KAA0690794.1"/>
    </source>
</evidence>
<dbReference type="SUPFAM" id="SSF53098">
    <property type="entry name" value="Ribonuclease H-like"/>
    <property type="match status" value="1"/>
</dbReference>
<dbReference type="EMBL" id="QOVC01000005">
    <property type="protein sequence ID" value="KAA0690794.1"/>
    <property type="molecule type" value="Genomic_DNA"/>
</dbReference>
<protein>
    <recommendedName>
        <fullName evidence="1">Integrase catalytic domain-containing protein</fullName>
    </recommendedName>
</protein>
<proteinExistence type="predicted"/>
<dbReference type="GO" id="GO:0003676">
    <property type="term" value="F:nucleic acid binding"/>
    <property type="evidence" value="ECO:0007669"/>
    <property type="project" value="InterPro"/>
</dbReference>
<dbReference type="Proteomes" id="UP000448762">
    <property type="component" value="Unassembled WGS sequence"/>
</dbReference>
<evidence type="ECO:0000259" key="1">
    <source>
        <dbReference type="PROSITE" id="PS50994"/>
    </source>
</evidence>
<dbReference type="InterPro" id="IPR050900">
    <property type="entry name" value="Transposase_IS3/IS150/IS904"/>
</dbReference>
<reference evidence="2 4" key="2">
    <citation type="submission" date="2018-10" db="EMBL/GenBank/DDBJ databases">
        <title>Escaping from acidified nitrite in gastric host defense: Transcriptomic basis for resistance to free nitrous acid in Enterococcus faecalis.</title>
        <authorList>
            <person name="Yu Z."/>
            <person name="Shi D."/>
            <person name="Liu W."/>
            <person name="Meng F."/>
        </authorList>
    </citation>
    <scope>NUCLEOTIDE SEQUENCE [LARGE SCALE GENOMIC DNA]</scope>
    <source>
        <strain evidence="2 4">JE1</strain>
    </source>
</reference>
<evidence type="ECO:0000313" key="4">
    <source>
        <dbReference type="Proteomes" id="UP000275747"/>
    </source>
</evidence>
<feature type="domain" description="Integrase catalytic" evidence="1">
    <location>
        <begin position="13"/>
        <end position="190"/>
    </location>
</feature>
<dbReference type="InterPro" id="IPR012337">
    <property type="entry name" value="RNaseH-like_sf"/>
</dbReference>
<gene>
    <name evidence="2" type="ORF">D9Z05_00830</name>
    <name evidence="3" type="ORF">DTX73_08010</name>
</gene>
<evidence type="ECO:0000313" key="2">
    <source>
        <dbReference type="EMBL" id="AYM71905.1"/>
    </source>
</evidence>
<dbReference type="Pfam" id="PF13333">
    <property type="entry name" value="rve_2"/>
    <property type="match status" value="1"/>
</dbReference>
<dbReference type="PROSITE" id="PS50994">
    <property type="entry name" value="INTEGRASE"/>
    <property type="match status" value="1"/>
</dbReference>
<sequence>MCKIESLEKFIGSKTFKFLISIFYSLYYLARNKLSTEKNKQYIPSGKVYLSPIIDCFDGAVISWTISTKPNAEMVNSMLDNAVATLSPGNSPIVHSDRGAHYRWPGWIERMKQGNLIRSMSKKEYSPDNSACEGFLGRLKNEFFYGHDWKLVSIDQFIAELDEYILWYNQKQIKCSLVGLSSIDYRKQLGIL</sequence>
<dbReference type="InterPro" id="IPR036397">
    <property type="entry name" value="RNaseH_sf"/>
</dbReference>
<dbReference type="Pfam" id="PF00665">
    <property type="entry name" value="rve"/>
    <property type="match status" value="1"/>
</dbReference>
<dbReference type="InterPro" id="IPR001584">
    <property type="entry name" value="Integrase_cat-core"/>
</dbReference>
<dbReference type="GO" id="GO:0015074">
    <property type="term" value="P:DNA integration"/>
    <property type="evidence" value="ECO:0007669"/>
    <property type="project" value="InterPro"/>
</dbReference>